<evidence type="ECO:0000313" key="1">
    <source>
        <dbReference type="EMBL" id="CAB5222577.1"/>
    </source>
</evidence>
<dbReference type="InterPro" id="IPR031875">
    <property type="entry name" value="RecA_dep_nuc"/>
</dbReference>
<sequence>MNKEEKSHYDKLSQLGCIVCRREGWGYSPPHIHHIRHGVGLSQRSHWSLAIPLCPNHHQHGGYGIALHAGQKEFERKFGTEIELLSATLNLMKGKL</sequence>
<dbReference type="EMBL" id="LR798310">
    <property type="protein sequence ID" value="CAB5222577.1"/>
    <property type="molecule type" value="Genomic_DNA"/>
</dbReference>
<proteinExistence type="predicted"/>
<organism evidence="1">
    <name type="scientific">uncultured Caudovirales phage</name>
    <dbReference type="NCBI Taxonomy" id="2100421"/>
    <lineage>
        <taxon>Viruses</taxon>
        <taxon>Duplodnaviria</taxon>
        <taxon>Heunggongvirae</taxon>
        <taxon>Uroviricota</taxon>
        <taxon>Caudoviricetes</taxon>
        <taxon>Peduoviridae</taxon>
        <taxon>Maltschvirus</taxon>
        <taxon>Maltschvirus maltsch</taxon>
    </lineage>
</organism>
<protein>
    <submittedName>
        <fullName evidence="1">Recombination enhancement, RecA-dependent nuclease</fullName>
    </submittedName>
</protein>
<gene>
    <name evidence="1" type="ORF">UFOVP367_25</name>
</gene>
<reference evidence="1" key="1">
    <citation type="submission" date="2020-05" db="EMBL/GenBank/DDBJ databases">
        <authorList>
            <person name="Chiriac C."/>
            <person name="Salcher M."/>
            <person name="Ghai R."/>
            <person name="Kavagutti S V."/>
        </authorList>
    </citation>
    <scope>NUCLEOTIDE SEQUENCE</scope>
</reference>
<accession>A0A6J7WXN5</accession>
<dbReference type="Pfam" id="PF16786">
    <property type="entry name" value="RecA_dep_nuc"/>
    <property type="match status" value="1"/>
</dbReference>
<dbReference type="Gene3D" id="3.30.40.190">
    <property type="match status" value="1"/>
</dbReference>
<name>A0A6J7WXN5_9CAUD</name>